<dbReference type="PANTHER" id="PTHR30298">
    <property type="entry name" value="H REPEAT-ASSOCIATED PREDICTED TRANSPOSASE"/>
    <property type="match status" value="1"/>
</dbReference>
<dbReference type="PANTHER" id="PTHR30298:SF0">
    <property type="entry name" value="PROTEIN YBFL-RELATED"/>
    <property type="match status" value="1"/>
</dbReference>
<dbReference type="InterPro" id="IPR047647">
    <property type="entry name" value="ISAs1_transpos"/>
</dbReference>
<evidence type="ECO:0000259" key="1">
    <source>
        <dbReference type="Pfam" id="PF01609"/>
    </source>
</evidence>
<dbReference type="InterPro" id="IPR032806">
    <property type="entry name" value="YbfD_N"/>
</dbReference>
<dbReference type="InterPro" id="IPR002559">
    <property type="entry name" value="Transposase_11"/>
</dbReference>
<evidence type="ECO:0000313" key="3">
    <source>
        <dbReference type="EMBL" id="MCC9642360.1"/>
    </source>
</evidence>
<dbReference type="NCBIfam" id="NF033564">
    <property type="entry name" value="transpos_ISAs1"/>
    <property type="match status" value="1"/>
</dbReference>
<dbReference type="Pfam" id="PF01609">
    <property type="entry name" value="DDE_Tnp_1"/>
    <property type="match status" value="1"/>
</dbReference>
<feature type="domain" description="H repeat-associated protein N-terminal" evidence="2">
    <location>
        <begin position="14"/>
        <end position="99"/>
    </location>
</feature>
<dbReference type="InterPro" id="IPR051698">
    <property type="entry name" value="Transposase_11-like"/>
</dbReference>
<dbReference type="EMBL" id="JAJKFW010000020">
    <property type="protein sequence ID" value="MCC9642360.1"/>
    <property type="molecule type" value="Genomic_DNA"/>
</dbReference>
<evidence type="ECO:0000313" key="4">
    <source>
        <dbReference type="Proteomes" id="UP001430306"/>
    </source>
</evidence>
<keyword evidence="4" id="KW-1185">Reference proteome</keyword>
<accession>A0ABS8NFP7</accession>
<dbReference type="Pfam" id="PF13808">
    <property type="entry name" value="DDE_Tnp_1_assoc"/>
    <property type="match status" value="1"/>
</dbReference>
<gene>
    <name evidence="3" type="ORF">LOC71_08740</name>
</gene>
<comment type="caution">
    <text evidence="3">The sequence shown here is derived from an EMBL/GenBank/DDBJ whole genome shotgun (WGS) entry which is preliminary data.</text>
</comment>
<proteinExistence type="predicted"/>
<reference evidence="3" key="1">
    <citation type="submission" date="2021-11" db="EMBL/GenBank/DDBJ databases">
        <title>Genome sequence.</title>
        <authorList>
            <person name="Sun Q."/>
        </authorList>
    </citation>
    <scope>NUCLEOTIDE SEQUENCE</scope>
    <source>
        <strain evidence="3">JC740</strain>
    </source>
</reference>
<sequence>METAMFSQIDVFHDCFEQIDDPRVAGRTTHPLHSILLLVVAAMIADADGPEETEDFGKERIDWLSPFADFSNGIPSHDTIGRVMSMIAPKQFQQALIDWHTRLIEAYQNAEQSASNDNGLIHIAIDGKTSRGSYTTADKSDALHFVSAWATKHGIALGQTEVASKSNEITAIDELLDFLDVRQSVITLDAIGAQKTIAAKIFQGGGDYVFAIKDNHPKLATAIRKHFELVHEEDLKKHRVKSKQTVDHRGCRREERFYAVCSIPESLRSLTKHWAGAKSIGQAITQIEEAGQCRVEVRYFLLSCDSKVGQFAISVRSHWQIESMHWVLDVAFHDDDSRIRTRNATANFTFIRRFILSLLKQDTSNHSLKRKRKLAGWNVDFHETLLF</sequence>
<name>A0ABS8NFP7_9BACT</name>
<feature type="domain" description="Transposase IS4-like" evidence="1">
    <location>
        <begin position="121"/>
        <end position="356"/>
    </location>
</feature>
<dbReference type="RefSeq" id="WP_230273167.1">
    <property type="nucleotide sequence ID" value="NZ_JAJKFW010000020.1"/>
</dbReference>
<evidence type="ECO:0000259" key="2">
    <source>
        <dbReference type="Pfam" id="PF13808"/>
    </source>
</evidence>
<dbReference type="Proteomes" id="UP001430306">
    <property type="component" value="Unassembled WGS sequence"/>
</dbReference>
<protein>
    <submittedName>
        <fullName evidence="3">ISAs1 family transposase</fullName>
    </submittedName>
</protein>
<organism evidence="3 4">
    <name type="scientific">Rhodopirellula halodulae</name>
    <dbReference type="NCBI Taxonomy" id="2894198"/>
    <lineage>
        <taxon>Bacteria</taxon>
        <taxon>Pseudomonadati</taxon>
        <taxon>Planctomycetota</taxon>
        <taxon>Planctomycetia</taxon>
        <taxon>Pirellulales</taxon>
        <taxon>Pirellulaceae</taxon>
        <taxon>Rhodopirellula</taxon>
    </lineage>
</organism>